<gene>
    <name evidence="2" type="ORF">GCM10007301_23840</name>
</gene>
<dbReference type="EMBL" id="BMCT01000002">
    <property type="protein sequence ID" value="GGF63255.1"/>
    <property type="molecule type" value="Genomic_DNA"/>
</dbReference>
<comment type="caution">
    <text evidence="2">The sequence shown here is derived from an EMBL/GenBank/DDBJ whole genome shotgun (WGS) entry which is preliminary data.</text>
</comment>
<keyword evidence="3" id="KW-1185">Reference proteome</keyword>
<evidence type="ECO:0000313" key="3">
    <source>
        <dbReference type="Proteomes" id="UP000606044"/>
    </source>
</evidence>
<dbReference type="SMART" id="SM00052">
    <property type="entry name" value="EAL"/>
    <property type="match status" value="1"/>
</dbReference>
<name>A0A917BY60_9HYPH</name>
<accession>A0A917BY60</accession>
<reference evidence="2" key="2">
    <citation type="submission" date="2020-09" db="EMBL/GenBank/DDBJ databases">
        <authorList>
            <person name="Sun Q."/>
            <person name="Sedlacek I."/>
        </authorList>
    </citation>
    <scope>NUCLEOTIDE SEQUENCE</scope>
    <source>
        <strain evidence="2">CCM 7897</strain>
    </source>
</reference>
<dbReference type="Proteomes" id="UP000606044">
    <property type="component" value="Unassembled WGS sequence"/>
</dbReference>
<dbReference type="Pfam" id="PF00563">
    <property type="entry name" value="EAL"/>
    <property type="match status" value="1"/>
</dbReference>
<dbReference type="InterPro" id="IPR035919">
    <property type="entry name" value="EAL_sf"/>
</dbReference>
<dbReference type="SUPFAM" id="SSF141868">
    <property type="entry name" value="EAL domain-like"/>
    <property type="match status" value="1"/>
</dbReference>
<dbReference type="GO" id="GO:0071111">
    <property type="term" value="F:cyclic-guanylate-specific phosphodiesterase activity"/>
    <property type="evidence" value="ECO:0007669"/>
    <property type="project" value="InterPro"/>
</dbReference>
<protein>
    <submittedName>
        <fullName evidence="2">Diguanylate phosphodiesterase</fullName>
    </submittedName>
</protein>
<dbReference type="AlphaFoldDB" id="A0A917BY60"/>
<dbReference type="Gene3D" id="3.20.20.450">
    <property type="entry name" value="EAL domain"/>
    <property type="match status" value="1"/>
</dbReference>
<dbReference type="PANTHER" id="PTHR33121">
    <property type="entry name" value="CYCLIC DI-GMP PHOSPHODIESTERASE PDEF"/>
    <property type="match status" value="1"/>
</dbReference>
<dbReference type="CDD" id="cd01948">
    <property type="entry name" value="EAL"/>
    <property type="match status" value="1"/>
</dbReference>
<organism evidence="2 3">
    <name type="scientific">Azorhizobium oxalatiphilum</name>
    <dbReference type="NCBI Taxonomy" id="980631"/>
    <lineage>
        <taxon>Bacteria</taxon>
        <taxon>Pseudomonadati</taxon>
        <taxon>Pseudomonadota</taxon>
        <taxon>Alphaproteobacteria</taxon>
        <taxon>Hyphomicrobiales</taxon>
        <taxon>Xanthobacteraceae</taxon>
        <taxon>Azorhizobium</taxon>
    </lineage>
</organism>
<evidence type="ECO:0000313" key="2">
    <source>
        <dbReference type="EMBL" id="GGF63255.1"/>
    </source>
</evidence>
<dbReference type="InterPro" id="IPR050706">
    <property type="entry name" value="Cyclic-di-GMP_PDE-like"/>
</dbReference>
<proteinExistence type="predicted"/>
<dbReference type="PANTHER" id="PTHR33121:SF15">
    <property type="entry name" value="BLUE LIGHT- AND TEMPERATURE-REGULATED ANTIREPRESSOR BLUF"/>
    <property type="match status" value="1"/>
</dbReference>
<dbReference type="InterPro" id="IPR001633">
    <property type="entry name" value="EAL_dom"/>
</dbReference>
<sequence>MTGWGPPQADMEMAGLGFAGQTPRGVIDGSDLVFTMAFQPIVELHGGKVWGYEALVRGENGESASSILSRVSAQTLYRFDQACRIKAIEMAGRLFRDTDTKLSINVLPNAVFDPVANLHVSLKAATAAGLRPDQIVFEFTESERIPEPRFAAEIMSRYRDLGVLTALDDFGSGYSGLLRLASLHPDLVKIDMGLIRDIHEDSRRQAIVSAIVGLTRQLGITLIAEGIQSEDEYRTLEAMGISLFQGFYFGAPEIGTLPQVRIPRTVRGEFPVAGQRQTASAIMQGLPSLSAVQSVSPPSA</sequence>
<reference evidence="2" key="1">
    <citation type="journal article" date="2014" name="Int. J. Syst. Evol. Microbiol.">
        <title>Complete genome sequence of Corynebacterium casei LMG S-19264T (=DSM 44701T), isolated from a smear-ripened cheese.</title>
        <authorList>
            <consortium name="US DOE Joint Genome Institute (JGI-PGF)"/>
            <person name="Walter F."/>
            <person name="Albersmeier A."/>
            <person name="Kalinowski J."/>
            <person name="Ruckert C."/>
        </authorList>
    </citation>
    <scope>NUCLEOTIDE SEQUENCE</scope>
    <source>
        <strain evidence="2">CCM 7897</strain>
    </source>
</reference>
<dbReference type="PROSITE" id="PS50883">
    <property type="entry name" value="EAL"/>
    <property type="match status" value="1"/>
</dbReference>
<feature type="domain" description="EAL" evidence="1">
    <location>
        <begin position="15"/>
        <end position="266"/>
    </location>
</feature>
<evidence type="ECO:0000259" key="1">
    <source>
        <dbReference type="PROSITE" id="PS50883"/>
    </source>
</evidence>